<dbReference type="EMBL" id="UINC01068344">
    <property type="protein sequence ID" value="SVC00911.1"/>
    <property type="molecule type" value="Genomic_DNA"/>
</dbReference>
<protein>
    <submittedName>
        <fullName evidence="1">Uncharacterized protein</fullName>
    </submittedName>
</protein>
<organism evidence="1">
    <name type="scientific">marine metagenome</name>
    <dbReference type="NCBI Taxonomy" id="408172"/>
    <lineage>
        <taxon>unclassified sequences</taxon>
        <taxon>metagenomes</taxon>
        <taxon>ecological metagenomes</taxon>
    </lineage>
</organism>
<name>A0A382IQG3_9ZZZZ</name>
<proteinExistence type="predicted"/>
<dbReference type="AlphaFoldDB" id="A0A382IQG3"/>
<feature type="non-terminal residue" evidence="1">
    <location>
        <position position="28"/>
    </location>
</feature>
<accession>A0A382IQG3</accession>
<evidence type="ECO:0000313" key="1">
    <source>
        <dbReference type="EMBL" id="SVC00911.1"/>
    </source>
</evidence>
<reference evidence="1" key="1">
    <citation type="submission" date="2018-05" db="EMBL/GenBank/DDBJ databases">
        <authorList>
            <person name="Lanie J.A."/>
            <person name="Ng W.-L."/>
            <person name="Kazmierczak K.M."/>
            <person name="Andrzejewski T.M."/>
            <person name="Davidsen T.M."/>
            <person name="Wayne K.J."/>
            <person name="Tettelin H."/>
            <person name="Glass J.I."/>
            <person name="Rusch D."/>
            <person name="Podicherti R."/>
            <person name="Tsui H.-C.T."/>
            <person name="Winkler M.E."/>
        </authorList>
    </citation>
    <scope>NUCLEOTIDE SEQUENCE</scope>
</reference>
<sequence>MRIIALTLFAVTSLLGTTLSAQDADSRP</sequence>
<gene>
    <name evidence="1" type="ORF">METZ01_LOCUS253765</name>
</gene>